<evidence type="ECO:0000256" key="6">
    <source>
        <dbReference type="SAM" id="MobiDB-lite"/>
    </source>
</evidence>
<evidence type="ECO:0000256" key="7">
    <source>
        <dbReference type="SAM" id="Phobius"/>
    </source>
</evidence>
<comment type="subcellular location">
    <subcellularLocation>
        <location evidence="1">Membrane</location>
        <topology evidence="1">Multi-pass membrane protein</topology>
    </subcellularLocation>
</comment>
<organism evidence="8 9">
    <name type="scientific">Malassezia nana</name>
    <dbReference type="NCBI Taxonomy" id="180528"/>
    <lineage>
        <taxon>Eukaryota</taxon>
        <taxon>Fungi</taxon>
        <taxon>Dikarya</taxon>
        <taxon>Basidiomycota</taxon>
        <taxon>Ustilaginomycotina</taxon>
        <taxon>Malasseziomycetes</taxon>
        <taxon>Malasseziales</taxon>
        <taxon>Malasseziaceae</taxon>
        <taxon>Malassezia</taxon>
    </lineage>
</organism>
<evidence type="ECO:0000256" key="4">
    <source>
        <dbReference type="ARBA" id="ARBA00022989"/>
    </source>
</evidence>
<feature type="transmembrane region" description="Helical" evidence="7">
    <location>
        <begin position="253"/>
        <end position="272"/>
    </location>
</feature>
<evidence type="ECO:0000313" key="8">
    <source>
        <dbReference type="EMBL" id="WFD28456.1"/>
    </source>
</evidence>
<dbReference type="GO" id="GO:0016020">
    <property type="term" value="C:membrane"/>
    <property type="evidence" value="ECO:0007669"/>
    <property type="project" value="UniProtKB-SubCell"/>
</dbReference>
<accession>A0AAF0ET99</accession>
<keyword evidence="9" id="KW-1185">Reference proteome</keyword>
<dbReference type="AlphaFoldDB" id="A0AAF0ET99"/>
<evidence type="ECO:0000313" key="9">
    <source>
        <dbReference type="Proteomes" id="UP001213623"/>
    </source>
</evidence>
<keyword evidence="4 7" id="KW-1133">Transmembrane helix</keyword>
<feature type="transmembrane region" description="Helical" evidence="7">
    <location>
        <begin position="119"/>
        <end position="143"/>
    </location>
</feature>
<feature type="transmembrane region" description="Helical" evidence="7">
    <location>
        <begin position="42"/>
        <end position="64"/>
    </location>
</feature>
<feature type="transmembrane region" description="Helical" evidence="7">
    <location>
        <begin position="179"/>
        <end position="204"/>
    </location>
</feature>
<evidence type="ECO:0000256" key="2">
    <source>
        <dbReference type="ARBA" id="ARBA00022448"/>
    </source>
</evidence>
<dbReference type="GO" id="GO:0022857">
    <property type="term" value="F:transmembrane transporter activity"/>
    <property type="evidence" value="ECO:0007669"/>
    <property type="project" value="InterPro"/>
</dbReference>
<protein>
    <submittedName>
        <fullName evidence="8">Uncharacterized protein</fullName>
    </submittedName>
</protein>
<proteinExistence type="predicted"/>
<keyword evidence="2" id="KW-0813">Transport</keyword>
<evidence type="ECO:0000256" key="1">
    <source>
        <dbReference type="ARBA" id="ARBA00004141"/>
    </source>
</evidence>
<evidence type="ECO:0000256" key="3">
    <source>
        <dbReference type="ARBA" id="ARBA00022692"/>
    </source>
</evidence>
<dbReference type="Gene3D" id="1.20.1740.10">
    <property type="entry name" value="Amino acid/polyamine transporter I"/>
    <property type="match status" value="1"/>
</dbReference>
<dbReference type="Pfam" id="PF13520">
    <property type="entry name" value="AA_permease_2"/>
    <property type="match status" value="1"/>
</dbReference>
<keyword evidence="3 7" id="KW-0812">Transmembrane</keyword>
<keyword evidence="5 7" id="KW-0472">Membrane</keyword>
<dbReference type="EMBL" id="CP119897">
    <property type="protein sequence ID" value="WFD28456.1"/>
    <property type="molecule type" value="Genomic_DNA"/>
</dbReference>
<feature type="transmembrane region" description="Helical" evidence="7">
    <location>
        <begin position="84"/>
        <end position="107"/>
    </location>
</feature>
<reference evidence="8" key="1">
    <citation type="submission" date="2023-03" db="EMBL/GenBank/DDBJ databases">
        <title>Mating type loci evolution in Malassezia.</title>
        <authorList>
            <person name="Coelho M.A."/>
        </authorList>
    </citation>
    <scope>NUCLEOTIDE SEQUENCE</scope>
    <source>
        <strain evidence="8">CBS 9557</strain>
    </source>
</reference>
<dbReference type="Proteomes" id="UP001213623">
    <property type="component" value="Chromosome 6"/>
</dbReference>
<dbReference type="InterPro" id="IPR002293">
    <property type="entry name" value="AA/rel_permease1"/>
</dbReference>
<sequence>MNPDYESKRWHVFLLYLAFSTGGFFLNVFANRILPLVSKAAFYWSMAGFVITSITILACAAPDFATGDYVYGDFENLTGWPDGFAWLLGLLQGAFGLAAYDSVCHMIEEIPDAPRQGPLVMVGAVMIGIVTGWIFLSCVLFASGGAKNLLDIINAPMGSLIKVFLIATNNRAGSVCLTIFPLICMTFTTTSLFTASSRMIYAFARDDGLPWSRELSMILLNLHSPVYALCLSWAGVVLFLFPPMSRPNASEMNYSVVAFAILMVLCLGWWIISAHKTFTGPPIESAQLSIQQSSDSPLAEKAPAQVTDLENS</sequence>
<dbReference type="PANTHER" id="PTHR45649:SF14">
    <property type="entry name" value="GABA PERMEASE"/>
    <property type="match status" value="1"/>
</dbReference>
<feature type="region of interest" description="Disordered" evidence="6">
    <location>
        <begin position="290"/>
        <end position="312"/>
    </location>
</feature>
<gene>
    <name evidence="8" type="ORF">MNAN1_003467</name>
</gene>
<dbReference type="PANTHER" id="PTHR45649">
    <property type="entry name" value="AMINO-ACID PERMEASE BAT1"/>
    <property type="match status" value="1"/>
</dbReference>
<feature type="transmembrane region" description="Helical" evidence="7">
    <location>
        <begin position="224"/>
        <end position="241"/>
    </location>
</feature>
<feature type="transmembrane region" description="Helical" evidence="7">
    <location>
        <begin position="12"/>
        <end position="30"/>
    </location>
</feature>
<name>A0AAF0ET99_9BASI</name>
<evidence type="ECO:0000256" key="5">
    <source>
        <dbReference type="ARBA" id="ARBA00023136"/>
    </source>
</evidence>